<comment type="caution">
    <text evidence="1">The sequence shown here is derived from an EMBL/GenBank/DDBJ whole genome shotgun (WGS) entry which is preliminary data.</text>
</comment>
<dbReference type="RefSeq" id="WP_092731755.1">
    <property type="nucleotide sequence ID" value="NZ_FNEW01000001.1"/>
</dbReference>
<evidence type="ECO:0000313" key="2">
    <source>
        <dbReference type="Proteomes" id="UP000198917"/>
    </source>
</evidence>
<name>A0A7Z7BHF4_9HYPH</name>
<dbReference type="AlphaFoldDB" id="A0A7Z7BHF4"/>
<protein>
    <submittedName>
        <fullName evidence="1">Uncharacterized protein</fullName>
    </submittedName>
</protein>
<dbReference type="EMBL" id="FNEW01000001">
    <property type="protein sequence ID" value="SDJ25109.1"/>
    <property type="molecule type" value="Genomic_DNA"/>
</dbReference>
<sequence>MADKELGALSPIETLLAAALFHTVQGGNSRKVTAQQIADFVNGNYPAFIQALLSAQDADDVYAAIGAAPDADKLGGQLPSFFASAEAVDDALADKVPTSRTIAGHALTADVTLAKADVGLGNVDNTSDANKPVSTAQQAALDLKVAGPTTSVAGGLVQFTDATGDNIGPATIGSPAILGRASAGVGDVERLTQAQARQVLGGWEYINRFDLAGISQLDITGLGAFLSIRLSMCAIFNGQSSAGLRFSVDNGTTYGADTDEFRFTTLDGSFTYSTNTSVAAASDASSFWAPIMDHGGDSGWPTVSESVIHNFNVARNAAIITSSRVATANSRVSRVIANAHKRGNAQNAIRLLLNQVTTIQSGYIIAEGVRS</sequence>
<proteinExistence type="predicted"/>
<gene>
    <name evidence="1" type="ORF">SAMN05428983_0823</name>
</gene>
<organism evidence="1 2">
    <name type="scientific">Agrobacterium fabrum</name>
    <dbReference type="NCBI Taxonomy" id="1176649"/>
    <lineage>
        <taxon>Bacteria</taxon>
        <taxon>Pseudomonadati</taxon>
        <taxon>Pseudomonadota</taxon>
        <taxon>Alphaproteobacteria</taxon>
        <taxon>Hyphomicrobiales</taxon>
        <taxon>Rhizobiaceae</taxon>
        <taxon>Rhizobium/Agrobacterium group</taxon>
        <taxon>Agrobacterium</taxon>
        <taxon>Agrobacterium tumefaciens complex</taxon>
    </lineage>
</organism>
<reference evidence="1 2" key="1">
    <citation type="submission" date="2016-10" db="EMBL/GenBank/DDBJ databases">
        <authorList>
            <person name="Varghese N."/>
            <person name="Submissions S."/>
        </authorList>
    </citation>
    <scope>NUCLEOTIDE SEQUENCE [LARGE SCALE GENOMIC DNA]</scope>
    <source>
        <strain evidence="1 2">PDC82</strain>
    </source>
</reference>
<dbReference type="Proteomes" id="UP000198917">
    <property type="component" value="Unassembled WGS sequence"/>
</dbReference>
<accession>A0A7Z7BHF4</accession>
<evidence type="ECO:0000313" key="1">
    <source>
        <dbReference type="EMBL" id="SDJ25109.1"/>
    </source>
</evidence>